<dbReference type="InterPro" id="IPR001610">
    <property type="entry name" value="PAC"/>
</dbReference>
<proteinExistence type="predicted"/>
<dbReference type="InterPro" id="IPR001633">
    <property type="entry name" value="EAL_dom"/>
</dbReference>
<name>A0A4R2FKH1_9GAMM</name>
<keyword evidence="3" id="KW-1133">Transmembrane helix</keyword>
<dbReference type="AlphaFoldDB" id="A0A4R2FKH1"/>
<evidence type="ECO:0000259" key="7">
    <source>
        <dbReference type="PROSITE" id="PS50887"/>
    </source>
</evidence>
<dbReference type="SUPFAM" id="SSF55781">
    <property type="entry name" value="GAF domain-like"/>
    <property type="match status" value="1"/>
</dbReference>
<dbReference type="SUPFAM" id="SSF55785">
    <property type="entry name" value="PYP-like sensor domain (PAS domain)"/>
    <property type="match status" value="1"/>
</dbReference>
<dbReference type="EC" id="3.1.4.52" evidence="1"/>
<evidence type="ECO:0000256" key="3">
    <source>
        <dbReference type="SAM" id="Phobius"/>
    </source>
</evidence>
<feature type="domain" description="GGDEF" evidence="7">
    <location>
        <begin position="636"/>
        <end position="767"/>
    </location>
</feature>
<evidence type="ECO:0000259" key="5">
    <source>
        <dbReference type="PROSITE" id="PS50113"/>
    </source>
</evidence>
<dbReference type="SMART" id="SM00086">
    <property type="entry name" value="PAC"/>
    <property type="match status" value="1"/>
</dbReference>
<feature type="transmembrane region" description="Helical" evidence="3">
    <location>
        <begin position="163"/>
        <end position="187"/>
    </location>
</feature>
<dbReference type="Pfam" id="PF13426">
    <property type="entry name" value="PAS_9"/>
    <property type="match status" value="1"/>
</dbReference>
<protein>
    <recommendedName>
        <fullName evidence="1">cyclic-guanylate-specific phosphodiesterase</fullName>
        <ecNumber evidence="1">3.1.4.52</ecNumber>
    </recommendedName>
</protein>
<dbReference type="PROSITE" id="PS50112">
    <property type="entry name" value="PAS"/>
    <property type="match status" value="1"/>
</dbReference>
<evidence type="ECO:0000256" key="2">
    <source>
        <dbReference type="ARBA" id="ARBA00022636"/>
    </source>
</evidence>
<reference evidence="8 9" key="1">
    <citation type="submission" date="2019-03" db="EMBL/GenBank/DDBJ databases">
        <title>Freshwater and sediment microbial communities from various areas in North America, analyzing microbe dynamics in response to fracking.</title>
        <authorList>
            <person name="Lamendella R."/>
        </authorList>
    </citation>
    <scope>NUCLEOTIDE SEQUENCE [LARGE SCALE GENOMIC DNA]</scope>
    <source>
        <strain evidence="8 9">74A</strain>
    </source>
</reference>
<dbReference type="Gene3D" id="3.30.450.20">
    <property type="entry name" value="PAS domain"/>
    <property type="match status" value="1"/>
</dbReference>
<feature type="transmembrane region" description="Helical" evidence="3">
    <location>
        <begin position="21"/>
        <end position="38"/>
    </location>
</feature>
<evidence type="ECO:0000313" key="9">
    <source>
        <dbReference type="Proteomes" id="UP000294832"/>
    </source>
</evidence>
<dbReference type="SMART" id="SM00052">
    <property type="entry name" value="EAL"/>
    <property type="match status" value="1"/>
</dbReference>
<gene>
    <name evidence="8" type="ORF">EDC91_10119</name>
</gene>
<dbReference type="Pfam" id="PF00990">
    <property type="entry name" value="GGDEF"/>
    <property type="match status" value="1"/>
</dbReference>
<feature type="transmembrane region" description="Helical" evidence="3">
    <location>
        <begin position="280"/>
        <end position="302"/>
    </location>
</feature>
<dbReference type="PROSITE" id="PS50113">
    <property type="entry name" value="PAC"/>
    <property type="match status" value="1"/>
</dbReference>
<dbReference type="PROSITE" id="PS50887">
    <property type="entry name" value="GGDEF"/>
    <property type="match status" value="1"/>
</dbReference>
<dbReference type="InterPro" id="IPR000160">
    <property type="entry name" value="GGDEF_dom"/>
</dbReference>
<keyword evidence="9" id="KW-1185">Reference proteome</keyword>
<accession>A0A4R2FKH1</accession>
<dbReference type="FunFam" id="3.20.20.450:FF:000001">
    <property type="entry name" value="Cyclic di-GMP phosphodiesterase yahA"/>
    <property type="match status" value="1"/>
</dbReference>
<feature type="transmembrane region" description="Helical" evidence="3">
    <location>
        <begin position="95"/>
        <end position="117"/>
    </location>
</feature>
<sequence>MIRHWVGQLKEFSDRTTQLPGIFWLVVYGALTAALGLLFQQSYFLVHLDAAGALVLALRSINPKPFVADLWIIIGILLLSIAANITYYHETLPSAILLSMTVVIQGMLGAWLLSLFFRQKADFTSFDGMLKLLFIGVILPALLCSCLPALVPYSNFDEFSPRWLRWFCNLGLSALLFSPLLIYGVVLPRNRFAKQSSPLLLLFYWLLALTVTEWMLSHFPFSEHKISLQLLLLMSMLVFYAVSFSIRFNSLVLSCVGVLALRSLQLEDIDSDIHQRLNDLVLLTFFIFVVVSVKLAVCMLINEKTVALNKSRRSRQMFEVLSSINQNLIGFDSSEREIFSKVCRIITEDIGLEQACISVFAPYVGRPEAPHTYKVAWRYVFPERDCAHDGGAFPVDLSRISESHGYKAFQHSGCCSGCDRSCHYDTRVSFPIYRSGHIHGVLTVFDNKGFNFDEDMHRLFEDLVKDLSFALTSLDDHIKLKLGYEAFEYSQESIVITDPQGNMINVNPSFCRITGYSAEEVLGHNPRILKSNKQSDEFYSEMWQTLLDKGSWSGEFCNKRKNGELYVQRGTISTVTDQRGEVKHLIAVMEDVTRQQQAEEYARRLANFDTLTGLPNRNKLNEVFFKSSNQAEKQRRSLAVMFIDLDDFKHVNDAMGHQFGDEVLKAVSSRLQQQIDLDDTLFRFSGDEFLLLTPYDSVGTIELAQQLIASVSKTFTIGGKVINIGCSIGIAISPTDGLTIDQLVGSADAAMYRAKGAGRGTYAFFSADMQTDALEKLNLKHDLALAIDNDELCLHFQPKVNIQDDTLIGAEALVRWHHPTRGELAPGNFIPLAEESGQIVMIDRWVLEAVIRQLSDWIQAGIAPLPIALNLSLPMFQRPQFVDEVIYLLERYQVPAELLELEVTERVAMGDLDYTVSTLRALKQVGVSISIDDFGTGYSSLAYLYDFPIDTLKIDKAFVSDIPHNRKKQGIVSAIVSLSITMGLKTVAEGIETVDEKAYLRNLHCDFYQGYLFSRPVAADIFCTRYLKPSQSNSFE</sequence>
<dbReference type="Proteomes" id="UP000294832">
    <property type="component" value="Unassembled WGS sequence"/>
</dbReference>
<evidence type="ECO:0000256" key="1">
    <source>
        <dbReference type="ARBA" id="ARBA00012282"/>
    </source>
</evidence>
<dbReference type="Pfam" id="PF00563">
    <property type="entry name" value="EAL"/>
    <property type="match status" value="1"/>
</dbReference>
<dbReference type="Gene3D" id="3.30.70.270">
    <property type="match status" value="1"/>
</dbReference>
<feature type="transmembrane region" description="Helical" evidence="3">
    <location>
        <begin position="199"/>
        <end position="217"/>
    </location>
</feature>
<evidence type="ECO:0000313" key="8">
    <source>
        <dbReference type="EMBL" id="TCN90550.1"/>
    </source>
</evidence>
<organism evidence="8 9">
    <name type="scientific">Shewanella fodinae</name>
    <dbReference type="NCBI Taxonomy" id="552357"/>
    <lineage>
        <taxon>Bacteria</taxon>
        <taxon>Pseudomonadati</taxon>
        <taxon>Pseudomonadota</taxon>
        <taxon>Gammaproteobacteria</taxon>
        <taxon>Alteromonadales</taxon>
        <taxon>Shewanellaceae</taxon>
        <taxon>Shewanella</taxon>
    </lineage>
</organism>
<feature type="domain" description="PAC" evidence="5">
    <location>
        <begin position="552"/>
        <end position="604"/>
    </location>
</feature>
<dbReference type="InterPro" id="IPR035919">
    <property type="entry name" value="EAL_sf"/>
</dbReference>
<dbReference type="EMBL" id="SLWF01000001">
    <property type="protein sequence ID" value="TCN90550.1"/>
    <property type="molecule type" value="Genomic_DNA"/>
</dbReference>
<dbReference type="InterPro" id="IPR043128">
    <property type="entry name" value="Rev_trsase/Diguanyl_cyclase"/>
</dbReference>
<comment type="caution">
    <text evidence="8">The sequence shown here is derived from an EMBL/GenBank/DDBJ whole genome shotgun (WGS) entry which is preliminary data.</text>
</comment>
<feature type="domain" description="EAL" evidence="6">
    <location>
        <begin position="776"/>
        <end position="1030"/>
    </location>
</feature>
<dbReference type="InterPro" id="IPR052155">
    <property type="entry name" value="Biofilm_reg_signaling"/>
</dbReference>
<feature type="transmembrane region" description="Helical" evidence="3">
    <location>
        <begin position="68"/>
        <end position="89"/>
    </location>
</feature>
<dbReference type="SUPFAM" id="SSF141868">
    <property type="entry name" value="EAL domain-like"/>
    <property type="match status" value="1"/>
</dbReference>
<feature type="transmembrane region" description="Helical" evidence="3">
    <location>
        <begin position="237"/>
        <end position="260"/>
    </location>
</feature>
<dbReference type="PROSITE" id="PS50883">
    <property type="entry name" value="EAL"/>
    <property type="match status" value="1"/>
</dbReference>
<dbReference type="CDD" id="cd00130">
    <property type="entry name" value="PAS"/>
    <property type="match status" value="1"/>
</dbReference>
<dbReference type="NCBIfam" id="TIGR00254">
    <property type="entry name" value="GGDEF"/>
    <property type="match status" value="1"/>
</dbReference>
<feature type="transmembrane region" description="Helical" evidence="3">
    <location>
        <begin position="129"/>
        <end position="151"/>
    </location>
</feature>
<dbReference type="CDD" id="cd01949">
    <property type="entry name" value="GGDEF"/>
    <property type="match status" value="1"/>
</dbReference>
<keyword evidence="3" id="KW-0812">Transmembrane</keyword>
<dbReference type="CDD" id="cd01948">
    <property type="entry name" value="EAL"/>
    <property type="match status" value="1"/>
</dbReference>
<dbReference type="NCBIfam" id="TIGR00229">
    <property type="entry name" value="sensory_box"/>
    <property type="match status" value="1"/>
</dbReference>
<dbReference type="SUPFAM" id="SSF55073">
    <property type="entry name" value="Nucleotide cyclase"/>
    <property type="match status" value="1"/>
</dbReference>
<evidence type="ECO:0000259" key="4">
    <source>
        <dbReference type="PROSITE" id="PS50112"/>
    </source>
</evidence>
<evidence type="ECO:0000259" key="6">
    <source>
        <dbReference type="PROSITE" id="PS50883"/>
    </source>
</evidence>
<dbReference type="SMART" id="SM00267">
    <property type="entry name" value="GGDEF"/>
    <property type="match status" value="1"/>
</dbReference>
<keyword evidence="3" id="KW-0472">Membrane</keyword>
<dbReference type="SMART" id="SM00091">
    <property type="entry name" value="PAS"/>
    <property type="match status" value="1"/>
</dbReference>
<dbReference type="InterPro" id="IPR000014">
    <property type="entry name" value="PAS"/>
</dbReference>
<dbReference type="GO" id="GO:0071111">
    <property type="term" value="F:cyclic-guanylate-specific phosphodiesterase activity"/>
    <property type="evidence" value="ECO:0007669"/>
    <property type="project" value="UniProtKB-EC"/>
</dbReference>
<dbReference type="InterPro" id="IPR029787">
    <property type="entry name" value="Nucleotide_cyclase"/>
</dbReference>
<dbReference type="InterPro" id="IPR035965">
    <property type="entry name" value="PAS-like_dom_sf"/>
</dbReference>
<keyword evidence="2" id="KW-0973">c-di-GMP</keyword>
<feature type="domain" description="PAS" evidence="4">
    <location>
        <begin position="485"/>
        <end position="525"/>
    </location>
</feature>
<dbReference type="PANTHER" id="PTHR44757">
    <property type="entry name" value="DIGUANYLATE CYCLASE DGCP"/>
    <property type="match status" value="1"/>
</dbReference>
<dbReference type="Gene3D" id="3.20.20.450">
    <property type="entry name" value="EAL domain"/>
    <property type="match status" value="1"/>
</dbReference>
<dbReference type="InterPro" id="IPR000700">
    <property type="entry name" value="PAS-assoc_C"/>
</dbReference>
<dbReference type="PANTHER" id="PTHR44757:SF2">
    <property type="entry name" value="BIOFILM ARCHITECTURE MAINTENANCE PROTEIN MBAA"/>
    <property type="match status" value="1"/>
</dbReference>